<dbReference type="GO" id="GO:0051745">
    <property type="term" value="F:4-hydroxy-3-methylbut-2-enyl diphosphate reductase activity"/>
    <property type="evidence" value="ECO:0007669"/>
    <property type="project" value="UniProtKB-UniRule"/>
</dbReference>
<dbReference type="PANTHER" id="PTHR30426:SF0">
    <property type="entry name" value="4-HYDROXY-3-METHYLBUT-2-ENYL DIPHOSPHATE REDUCTASE"/>
    <property type="match status" value="1"/>
</dbReference>
<dbReference type="EC" id="1.17.7.4" evidence="5"/>
<dbReference type="InterPro" id="IPR003451">
    <property type="entry name" value="LytB/IspH"/>
</dbReference>
<dbReference type="NCBIfam" id="TIGR00216">
    <property type="entry name" value="ispH_lytB"/>
    <property type="match status" value="1"/>
</dbReference>
<feature type="binding site" evidence="5">
    <location>
        <position position="225"/>
    </location>
    <ligand>
        <name>isopentenyl diphosphate</name>
        <dbReference type="ChEBI" id="CHEBI:128769"/>
    </ligand>
</feature>
<dbReference type="Gene3D" id="3.40.50.1580">
    <property type="entry name" value="Nucleoside phosphorylase domain"/>
    <property type="match status" value="1"/>
</dbReference>
<feature type="binding site" evidence="5">
    <location>
        <position position="258"/>
    </location>
    <ligand>
        <name>(2E)-4-hydroxy-3-methylbut-2-enyl diphosphate</name>
        <dbReference type="ChEBI" id="CHEBI:128753"/>
    </ligand>
</feature>
<feature type="binding site" evidence="5">
    <location>
        <position position="308"/>
    </location>
    <ligand>
        <name>(2E)-4-hydroxy-3-methylbut-2-enyl diphosphate</name>
        <dbReference type="ChEBI" id="CHEBI:128753"/>
    </ligand>
</feature>
<dbReference type="SUPFAM" id="SSF53167">
    <property type="entry name" value="Purine and uridine phosphorylases"/>
    <property type="match status" value="1"/>
</dbReference>
<feature type="active site" description="Proton donor" evidence="5">
    <location>
        <position position="310"/>
    </location>
</feature>
<evidence type="ECO:0000313" key="7">
    <source>
        <dbReference type="Proteomes" id="UP000559182"/>
    </source>
</evidence>
<feature type="binding site" evidence="5">
    <location>
        <position position="407"/>
    </location>
    <ligand>
        <name>(2E)-4-hydroxy-3-methylbut-2-enyl diphosphate</name>
        <dbReference type="ChEBI" id="CHEBI:128753"/>
    </ligand>
</feature>
<feature type="binding site" evidence="5">
    <location>
        <position position="280"/>
    </location>
    <ligand>
        <name>[4Fe-4S] cluster</name>
        <dbReference type="ChEBI" id="CHEBI:49883"/>
    </ligand>
</feature>
<feature type="binding site" evidence="5">
    <location>
        <position position="406"/>
    </location>
    <ligand>
        <name>isopentenyl diphosphate</name>
        <dbReference type="ChEBI" id="CHEBI:128769"/>
    </ligand>
</feature>
<keyword evidence="1 5" id="KW-0004">4Fe-4S</keyword>
<feature type="binding site" evidence="5">
    <location>
        <position position="406"/>
    </location>
    <ligand>
        <name>dimethylallyl diphosphate</name>
        <dbReference type="ChEBI" id="CHEBI:57623"/>
    </ligand>
</feature>
<comment type="function">
    <text evidence="5">Catalyzes the conversion of 1-hydroxy-2-methyl-2-(E)-butenyl 4-diphosphate (HMBPP) into a mixture of isopentenyl diphosphate (IPP) and dimethylallyl diphosphate (DMAPP). Acts in the terminal step of the DOXP/MEP pathway for isoprenoid precursor biosynthesis.</text>
</comment>
<comment type="similarity">
    <text evidence="5">Belongs to the IspH family.</text>
</comment>
<dbReference type="GO" id="GO:0009116">
    <property type="term" value="P:nucleoside metabolic process"/>
    <property type="evidence" value="ECO:0007669"/>
    <property type="project" value="InterPro"/>
</dbReference>
<comment type="pathway">
    <text evidence="5">Isoprenoid biosynthesis; dimethylallyl diphosphate biosynthesis; dimethylallyl diphosphate from (2E)-4-hydroxy-3-methylbutenyl diphosphate: step 1/1.</text>
</comment>
<comment type="cofactor">
    <cofactor evidence="5">
        <name>[4Fe-4S] cluster</name>
        <dbReference type="ChEBI" id="CHEBI:49883"/>
    </cofactor>
    <text evidence="5">Binds 1 [4Fe-4S] cluster per subunit.</text>
</comment>
<evidence type="ECO:0000256" key="2">
    <source>
        <dbReference type="ARBA" id="ARBA00022723"/>
    </source>
</evidence>
<feature type="binding site" evidence="5">
    <location>
        <position position="258"/>
    </location>
    <ligand>
        <name>isopentenyl diphosphate</name>
        <dbReference type="ChEBI" id="CHEBI:128769"/>
    </ligand>
</feature>
<feature type="binding site" evidence="5">
    <location>
        <position position="450"/>
    </location>
    <ligand>
        <name>(2E)-4-hydroxy-3-methylbut-2-enyl diphosphate</name>
        <dbReference type="ChEBI" id="CHEBI:128753"/>
    </ligand>
</feature>
<keyword evidence="4 5" id="KW-0411">Iron-sulfur</keyword>
<feature type="binding site" evidence="5">
    <location>
        <position position="225"/>
    </location>
    <ligand>
        <name>dimethylallyl diphosphate</name>
        <dbReference type="ChEBI" id="CHEBI:57623"/>
    </ligand>
</feature>
<name>A0A839N7G0_9MICO</name>
<sequence length="490" mass="52397">MSERGQVLTPLRIERMAVEHGMRRAPYVSGRGPDGRPPRTDVPTVVAGVAGALSPDVRPADLVVADRLRTGGADVALPSAPLLAGALRRAGLTVHVGAVETADHVVTGDERLRLAERGSLAVDTESGYLAMQLDPRQLAVVRAIVDTADDPLVHPGTLKRGVAALRTLRRAAPVIQDWMDACADRTVVRAEPQSFCAGVERAIEIVERALARHGAPVYVRRQIVHNTHVVAELERRGAVFVQELEEVPEGAVAVLAAHGVAPSVRVQAIERRLQVIDATCPLVAKVHQEVRRFTGAGRTVFLIGHAGHEEVVGTRGEAPDHVVLVESIDDARTVQVPDPDQVSYVMQTTLSVEEADEIAAVLRERFPALQSPRRDDICYATSNRQQAIRDVAAVTDLVLVVGSPNSSNSTRLTEVARAAGTRAHLVEDAAALDLRWLRGVHRIGVSAGASAPPSLVTELIDALAALGDLEVTHVGGITETVQFTLPREVV</sequence>
<comment type="pathway">
    <text evidence="5">Isoprenoid biosynthesis; isopentenyl diphosphate biosynthesis via DXP pathway; isopentenyl diphosphate from 1-deoxy-D-xylulose 5-phosphate: step 6/6.</text>
</comment>
<feature type="binding site" evidence="5">
    <location>
        <position position="450"/>
    </location>
    <ligand>
        <name>isopentenyl diphosphate</name>
        <dbReference type="ChEBI" id="CHEBI:128769"/>
    </ligand>
</feature>
<feature type="binding site" evidence="5">
    <location>
        <position position="408"/>
    </location>
    <ligand>
        <name>(2E)-4-hydroxy-3-methylbut-2-enyl diphosphate</name>
        <dbReference type="ChEBI" id="CHEBI:128753"/>
    </ligand>
</feature>
<dbReference type="NCBIfam" id="NF002190">
    <property type="entry name" value="PRK01045.1-4"/>
    <property type="match status" value="1"/>
</dbReference>
<keyword evidence="2 5" id="KW-0479">Metal-binding</keyword>
<dbReference type="EMBL" id="JACHVQ010000003">
    <property type="protein sequence ID" value="MBB2893678.1"/>
    <property type="molecule type" value="Genomic_DNA"/>
</dbReference>
<feature type="binding site" evidence="5">
    <location>
        <position position="378"/>
    </location>
    <ligand>
        <name>[4Fe-4S] cluster</name>
        <dbReference type="ChEBI" id="CHEBI:49883"/>
    </ligand>
</feature>
<feature type="binding site" evidence="5">
    <location>
        <position position="258"/>
    </location>
    <ligand>
        <name>dimethylallyl diphosphate</name>
        <dbReference type="ChEBI" id="CHEBI:57623"/>
    </ligand>
</feature>
<dbReference type="InterPro" id="IPR035994">
    <property type="entry name" value="Nucleoside_phosphorylase_sf"/>
</dbReference>
<feature type="binding site" evidence="5">
    <location>
        <position position="348"/>
    </location>
    <ligand>
        <name>(2E)-4-hydroxy-3-methylbut-2-enyl diphosphate</name>
        <dbReference type="ChEBI" id="CHEBI:128753"/>
    </ligand>
</feature>
<dbReference type="GO" id="GO:0046872">
    <property type="term" value="F:metal ion binding"/>
    <property type="evidence" value="ECO:0007669"/>
    <property type="project" value="UniProtKB-KW"/>
</dbReference>
<feature type="binding site" evidence="5">
    <location>
        <position position="408"/>
    </location>
    <ligand>
        <name>isopentenyl diphosphate</name>
        <dbReference type="ChEBI" id="CHEBI:128769"/>
    </ligand>
</feature>
<reference evidence="6 7" key="1">
    <citation type="submission" date="2020-08" db="EMBL/GenBank/DDBJ databases">
        <title>Sequencing the genomes of 1000 actinobacteria strains.</title>
        <authorList>
            <person name="Klenk H.-P."/>
        </authorList>
    </citation>
    <scope>NUCLEOTIDE SEQUENCE [LARGE SCALE GENOMIC DNA]</scope>
    <source>
        <strain evidence="6 7">DSM 105369</strain>
    </source>
</reference>
<feature type="binding site" evidence="5">
    <location>
        <position position="408"/>
    </location>
    <ligand>
        <name>dimethylallyl diphosphate</name>
        <dbReference type="ChEBI" id="CHEBI:57623"/>
    </ligand>
</feature>
<evidence type="ECO:0000256" key="1">
    <source>
        <dbReference type="ARBA" id="ARBA00022485"/>
    </source>
</evidence>
<dbReference type="Gene3D" id="3.40.50.11270">
    <property type="match status" value="1"/>
</dbReference>
<organism evidence="6 7">
    <name type="scientific">Flexivirga oryzae</name>
    <dbReference type="NCBI Taxonomy" id="1794944"/>
    <lineage>
        <taxon>Bacteria</taxon>
        <taxon>Bacillati</taxon>
        <taxon>Actinomycetota</taxon>
        <taxon>Actinomycetes</taxon>
        <taxon>Micrococcales</taxon>
        <taxon>Dermacoccaceae</taxon>
        <taxon>Flexivirga</taxon>
    </lineage>
</organism>
<accession>A0A839N7G0</accession>
<feature type="binding site" evidence="5">
    <location>
        <position position="196"/>
    </location>
    <ligand>
        <name>[4Fe-4S] cluster</name>
        <dbReference type="ChEBI" id="CHEBI:49883"/>
    </ligand>
</feature>
<dbReference type="AlphaFoldDB" id="A0A839N7G0"/>
<proteinExistence type="inferred from homology"/>
<evidence type="ECO:0000256" key="4">
    <source>
        <dbReference type="ARBA" id="ARBA00023014"/>
    </source>
</evidence>
<dbReference type="Gene3D" id="3.40.1010.20">
    <property type="entry name" value="4-hydroxy-3-methylbut-2-enyl diphosphate reductase, catalytic domain"/>
    <property type="match status" value="2"/>
</dbReference>
<dbReference type="Proteomes" id="UP000559182">
    <property type="component" value="Unassembled WGS sequence"/>
</dbReference>
<feature type="binding site" evidence="5">
    <location>
        <position position="225"/>
    </location>
    <ligand>
        <name>(2E)-4-hydroxy-3-methylbut-2-enyl diphosphate</name>
        <dbReference type="ChEBI" id="CHEBI:128753"/>
    </ligand>
</feature>
<dbReference type="PANTHER" id="PTHR30426">
    <property type="entry name" value="4-HYDROXY-3-METHYLBUT-2-ENYL DIPHOSPHATE REDUCTASE"/>
    <property type="match status" value="1"/>
</dbReference>
<evidence type="ECO:0000256" key="5">
    <source>
        <dbReference type="HAMAP-Rule" id="MF_00191"/>
    </source>
</evidence>
<gene>
    <name evidence="5" type="primary">ispH</name>
    <name evidence="6" type="ORF">FHU39_003709</name>
</gene>
<feature type="binding site" evidence="5">
    <location>
        <position position="308"/>
    </location>
    <ligand>
        <name>dimethylallyl diphosphate</name>
        <dbReference type="ChEBI" id="CHEBI:57623"/>
    </ligand>
</feature>
<dbReference type="CDD" id="cd13944">
    <property type="entry name" value="lytB_ispH"/>
    <property type="match status" value="1"/>
</dbReference>
<evidence type="ECO:0000313" key="6">
    <source>
        <dbReference type="EMBL" id="MBB2893678.1"/>
    </source>
</evidence>
<comment type="catalytic activity">
    <reaction evidence="5">
        <text>dimethylallyl diphosphate + 2 oxidized [2Fe-2S]-[ferredoxin] + H2O = (2E)-4-hydroxy-3-methylbut-2-enyl diphosphate + 2 reduced [2Fe-2S]-[ferredoxin] + 2 H(+)</text>
        <dbReference type="Rhea" id="RHEA:24825"/>
        <dbReference type="Rhea" id="RHEA-COMP:10000"/>
        <dbReference type="Rhea" id="RHEA-COMP:10001"/>
        <dbReference type="ChEBI" id="CHEBI:15377"/>
        <dbReference type="ChEBI" id="CHEBI:15378"/>
        <dbReference type="ChEBI" id="CHEBI:33737"/>
        <dbReference type="ChEBI" id="CHEBI:33738"/>
        <dbReference type="ChEBI" id="CHEBI:57623"/>
        <dbReference type="ChEBI" id="CHEBI:128753"/>
        <dbReference type="EC" id="1.17.7.4"/>
    </reaction>
</comment>
<dbReference type="UniPathway" id="UPA00059">
    <property type="reaction ID" value="UER00105"/>
</dbReference>
<dbReference type="HAMAP" id="MF_00191">
    <property type="entry name" value="IspH"/>
    <property type="match status" value="1"/>
</dbReference>
<feature type="binding site" evidence="5">
    <location>
        <position position="406"/>
    </location>
    <ligand>
        <name>(2E)-4-hydroxy-3-methylbut-2-enyl diphosphate</name>
        <dbReference type="ChEBI" id="CHEBI:128753"/>
    </ligand>
</feature>
<dbReference type="GO" id="GO:0016114">
    <property type="term" value="P:terpenoid biosynthetic process"/>
    <property type="evidence" value="ECO:0007669"/>
    <property type="project" value="UniProtKB-UniRule"/>
</dbReference>
<dbReference type="GO" id="GO:0019288">
    <property type="term" value="P:isopentenyl diphosphate biosynthetic process, methylerythritol 4-phosphate pathway"/>
    <property type="evidence" value="ECO:0007669"/>
    <property type="project" value="UniProtKB-UniRule"/>
</dbReference>
<dbReference type="GO" id="GO:0050992">
    <property type="term" value="P:dimethylallyl diphosphate biosynthetic process"/>
    <property type="evidence" value="ECO:0007669"/>
    <property type="project" value="UniProtKB-UniRule"/>
</dbReference>
<dbReference type="Pfam" id="PF02401">
    <property type="entry name" value="LYTB"/>
    <property type="match status" value="1"/>
</dbReference>
<keyword evidence="7" id="KW-1185">Reference proteome</keyword>
<dbReference type="UniPathway" id="UPA00056">
    <property type="reaction ID" value="UER00097"/>
</dbReference>
<comment type="catalytic activity">
    <reaction evidence="5">
        <text>isopentenyl diphosphate + 2 oxidized [2Fe-2S]-[ferredoxin] + H2O = (2E)-4-hydroxy-3-methylbut-2-enyl diphosphate + 2 reduced [2Fe-2S]-[ferredoxin] + 2 H(+)</text>
        <dbReference type="Rhea" id="RHEA:24488"/>
        <dbReference type="Rhea" id="RHEA-COMP:10000"/>
        <dbReference type="Rhea" id="RHEA-COMP:10001"/>
        <dbReference type="ChEBI" id="CHEBI:15377"/>
        <dbReference type="ChEBI" id="CHEBI:15378"/>
        <dbReference type="ChEBI" id="CHEBI:33737"/>
        <dbReference type="ChEBI" id="CHEBI:33738"/>
        <dbReference type="ChEBI" id="CHEBI:128753"/>
        <dbReference type="ChEBI" id="CHEBI:128769"/>
        <dbReference type="EC" id="1.17.7.4"/>
    </reaction>
</comment>
<feature type="binding site" evidence="5">
    <location>
        <position position="407"/>
    </location>
    <ligand>
        <name>dimethylallyl diphosphate</name>
        <dbReference type="ChEBI" id="CHEBI:57623"/>
    </ligand>
</feature>
<dbReference type="RefSeq" id="WP_221185675.1">
    <property type="nucleotide sequence ID" value="NZ_JACHVQ010000003.1"/>
</dbReference>
<keyword evidence="3 5" id="KW-0408">Iron</keyword>
<evidence type="ECO:0000256" key="3">
    <source>
        <dbReference type="ARBA" id="ARBA00023004"/>
    </source>
</evidence>
<feature type="binding site" evidence="5">
    <location>
        <position position="407"/>
    </location>
    <ligand>
        <name>isopentenyl diphosphate</name>
        <dbReference type="ChEBI" id="CHEBI:128769"/>
    </ligand>
</feature>
<feature type="binding site" evidence="5">
    <location>
        <position position="308"/>
    </location>
    <ligand>
        <name>isopentenyl diphosphate</name>
        <dbReference type="ChEBI" id="CHEBI:128769"/>
    </ligand>
</feature>
<keyword evidence="5 6" id="KW-0560">Oxidoreductase</keyword>
<keyword evidence="5" id="KW-0414">Isoprene biosynthesis</keyword>
<protein>
    <recommendedName>
        <fullName evidence="5">4-hydroxy-3-methylbut-2-enyl diphosphate reductase</fullName>
        <shortName evidence="5">HMBPP reductase</shortName>
        <ecNumber evidence="5">1.17.7.4</ecNumber>
    </recommendedName>
</protein>
<comment type="caution">
    <text evidence="6">The sequence shown here is derived from an EMBL/GenBank/DDBJ whole genome shotgun (WGS) entry which is preliminary data.</text>
</comment>
<dbReference type="GO" id="GO:0051539">
    <property type="term" value="F:4 iron, 4 sulfur cluster binding"/>
    <property type="evidence" value="ECO:0007669"/>
    <property type="project" value="UniProtKB-UniRule"/>
</dbReference>
<feature type="binding site" evidence="5">
    <location>
        <position position="450"/>
    </location>
    <ligand>
        <name>dimethylallyl diphosphate</name>
        <dbReference type="ChEBI" id="CHEBI:57623"/>
    </ligand>
</feature>